<dbReference type="Proteomes" id="UP000070133">
    <property type="component" value="Unassembled WGS sequence"/>
</dbReference>
<evidence type="ECO:0000256" key="2">
    <source>
        <dbReference type="SAM" id="SignalP"/>
    </source>
</evidence>
<keyword evidence="2" id="KW-0732">Signal</keyword>
<evidence type="ECO:0000313" key="3">
    <source>
        <dbReference type="EMBL" id="KXT03965.1"/>
    </source>
</evidence>
<comment type="caution">
    <text evidence="3">The sequence shown here is derived from an EMBL/GenBank/DDBJ whole genome shotgun (WGS) entry which is preliminary data.</text>
</comment>
<feature type="region of interest" description="Disordered" evidence="1">
    <location>
        <begin position="201"/>
        <end position="298"/>
    </location>
</feature>
<organism evidence="3 4">
    <name type="scientific">Pseudocercospora eumusae</name>
    <dbReference type="NCBI Taxonomy" id="321146"/>
    <lineage>
        <taxon>Eukaryota</taxon>
        <taxon>Fungi</taxon>
        <taxon>Dikarya</taxon>
        <taxon>Ascomycota</taxon>
        <taxon>Pezizomycotina</taxon>
        <taxon>Dothideomycetes</taxon>
        <taxon>Dothideomycetidae</taxon>
        <taxon>Mycosphaerellales</taxon>
        <taxon>Mycosphaerellaceae</taxon>
        <taxon>Pseudocercospora</taxon>
    </lineage>
</organism>
<dbReference type="Gene3D" id="2.70.50.70">
    <property type="match status" value="1"/>
</dbReference>
<protein>
    <recommendedName>
        <fullName evidence="5">Chitin-binding type-4 domain-containing protein</fullName>
    </recommendedName>
</protein>
<dbReference type="AlphaFoldDB" id="A0A139HNA6"/>
<proteinExistence type="predicted"/>
<dbReference type="OrthoDB" id="2342176at2759"/>
<feature type="chain" id="PRO_5007806661" description="Chitin-binding type-4 domain-containing protein" evidence="2">
    <location>
        <begin position="26"/>
        <end position="552"/>
    </location>
</feature>
<feature type="compositionally biased region" description="Low complexity" evidence="1">
    <location>
        <begin position="248"/>
        <end position="282"/>
    </location>
</feature>
<dbReference type="EMBL" id="LFZN01000025">
    <property type="protein sequence ID" value="KXT03965.1"/>
    <property type="molecule type" value="Genomic_DNA"/>
</dbReference>
<evidence type="ECO:0000313" key="4">
    <source>
        <dbReference type="Proteomes" id="UP000070133"/>
    </source>
</evidence>
<feature type="compositionally biased region" description="Polar residues" evidence="1">
    <location>
        <begin position="221"/>
        <end position="240"/>
    </location>
</feature>
<feature type="region of interest" description="Disordered" evidence="1">
    <location>
        <begin position="314"/>
        <end position="372"/>
    </location>
</feature>
<reference evidence="3 4" key="1">
    <citation type="submission" date="2015-07" db="EMBL/GenBank/DDBJ databases">
        <title>Comparative genomics of the Sigatoka disease complex on banana suggests a link between parallel evolutionary changes in Pseudocercospora fijiensis and Pseudocercospora eumusae and increased virulence on the banana host.</title>
        <authorList>
            <person name="Chang T.-C."/>
            <person name="Salvucci A."/>
            <person name="Crous P.W."/>
            <person name="Stergiopoulos I."/>
        </authorList>
    </citation>
    <scope>NUCLEOTIDE SEQUENCE [LARGE SCALE GENOMIC DNA]</scope>
    <source>
        <strain evidence="3 4">CBS 114824</strain>
    </source>
</reference>
<name>A0A139HNA6_9PEZI</name>
<evidence type="ECO:0000256" key="1">
    <source>
        <dbReference type="SAM" id="MobiDB-lite"/>
    </source>
</evidence>
<accession>A0A139HNA6</accession>
<dbReference type="STRING" id="321146.A0A139HNA6"/>
<feature type="signal peptide" evidence="2">
    <location>
        <begin position="1"/>
        <end position="25"/>
    </location>
</feature>
<dbReference type="PANTHER" id="PTHR36182:SF1">
    <property type="entry name" value="PROTEIN, PUTATIVE (AFU_ORTHOLOGUE AFUA_6G10930)-RELATED"/>
    <property type="match status" value="1"/>
</dbReference>
<gene>
    <name evidence="3" type="ORF">AC578_9244</name>
</gene>
<dbReference type="PANTHER" id="PTHR36182">
    <property type="entry name" value="PROTEIN, PUTATIVE (AFU_ORTHOLOGUE AFUA_6G10930)-RELATED"/>
    <property type="match status" value="1"/>
</dbReference>
<evidence type="ECO:0008006" key="5">
    <source>
        <dbReference type="Google" id="ProtNLM"/>
    </source>
</evidence>
<keyword evidence="4" id="KW-1185">Reference proteome</keyword>
<sequence length="552" mass="58510">MPSRRQPRLPITLCNLLLCIAPSFAHMEMSWPYPLHSKYNPDAVAADVDYSMTSPLSSDGSNFPCKGYQNDRPKQIVETYTAGSSYNITLAGSATHRGGSCQISLSYDNGATFRVIKSMIGGCPLKDTYDFSVPSYAPNGNALLAWTWQNEVGNREFYMNCAEVNVVSGSQKRRRRRDVQSFDQLPFIWKANLEGINDCTTTEGDDPIYPNPGPDVEYGNGCSSSSAPSPGTCDSATPFGQTYEDLGDSTLSSPTDTDSPSSSESTDSYSASDSTITTSAAPKTTSAEGYSDDSMTESWNHGKGGYGNGYASDDSATESYDRGSHGPPGFMTKFGSDDSATEAWNGGGGGRARPTDPPRARPASTDSRSTVTVTADCESTVVITVHPSATMTTSTTPGPSATGSIRPPYATGSIESVNAKYLPCVPGTFLCTSKTTFLTCNYNDGTVTSDETWVYSSRSERTAAAGMECLPVLAPYSSSTDQYGQQSGVKSGSYRDDRYIRERPDGDCDVDGSFKCTAGGTQFSVCDHGGWVAMGAVAAGTTCSNGKIIASG</sequence>